<dbReference type="AlphaFoldDB" id="A0A8C5EB88"/>
<reference evidence="2" key="3">
    <citation type="submission" date="2025-09" db="UniProtKB">
        <authorList>
            <consortium name="Ensembl"/>
        </authorList>
    </citation>
    <scope>IDENTIFICATION</scope>
</reference>
<feature type="transmembrane region" description="Helical" evidence="1">
    <location>
        <begin position="85"/>
        <end position="103"/>
    </location>
</feature>
<reference evidence="2" key="1">
    <citation type="submission" date="2020-06" db="EMBL/GenBank/DDBJ databases">
        <authorList>
            <consortium name="Wellcome Sanger Institute Data Sharing"/>
        </authorList>
    </citation>
    <scope>NUCLEOTIDE SEQUENCE [LARGE SCALE GENOMIC DNA]</scope>
</reference>
<feature type="transmembrane region" description="Helical" evidence="1">
    <location>
        <begin position="46"/>
        <end position="64"/>
    </location>
</feature>
<name>A0A8C5EB88_GOUWI</name>
<proteinExistence type="predicted"/>
<evidence type="ECO:0000256" key="1">
    <source>
        <dbReference type="SAM" id="Phobius"/>
    </source>
</evidence>
<keyword evidence="1" id="KW-0472">Membrane</keyword>
<evidence type="ECO:0000313" key="2">
    <source>
        <dbReference type="Ensembl" id="ENSGWIP00000018903.1"/>
    </source>
</evidence>
<sequence length="111" mass="12618">MEAEELKGIDLGVYKIFHEGAQPDDSLEDVGVIIERCTVLQDLTDVATGCALVFGLIYCLSLSYPKPLRYTSEFIQKNKLCQKETLTFFLFCFYFTGVFYIFAVRCDLSLS</sequence>
<dbReference type="Proteomes" id="UP000694680">
    <property type="component" value="Chromosome 16"/>
</dbReference>
<reference evidence="2" key="2">
    <citation type="submission" date="2025-08" db="UniProtKB">
        <authorList>
            <consortium name="Ensembl"/>
        </authorList>
    </citation>
    <scope>IDENTIFICATION</scope>
</reference>
<evidence type="ECO:0000313" key="3">
    <source>
        <dbReference type="Proteomes" id="UP000694680"/>
    </source>
</evidence>
<protein>
    <submittedName>
        <fullName evidence="2">Uncharacterized protein</fullName>
    </submittedName>
</protein>
<keyword evidence="1" id="KW-0812">Transmembrane</keyword>
<keyword evidence="1" id="KW-1133">Transmembrane helix</keyword>
<dbReference type="Ensembl" id="ENSGWIT00000020814.1">
    <property type="protein sequence ID" value="ENSGWIP00000018903.1"/>
    <property type="gene ID" value="ENSGWIG00000010396.1"/>
</dbReference>
<accession>A0A8C5EB88</accession>
<organism evidence="2 3">
    <name type="scientific">Gouania willdenowi</name>
    <name type="common">Blunt-snouted clingfish</name>
    <name type="synonym">Lepadogaster willdenowi</name>
    <dbReference type="NCBI Taxonomy" id="441366"/>
    <lineage>
        <taxon>Eukaryota</taxon>
        <taxon>Metazoa</taxon>
        <taxon>Chordata</taxon>
        <taxon>Craniata</taxon>
        <taxon>Vertebrata</taxon>
        <taxon>Euteleostomi</taxon>
        <taxon>Actinopterygii</taxon>
        <taxon>Neopterygii</taxon>
        <taxon>Teleostei</taxon>
        <taxon>Neoteleostei</taxon>
        <taxon>Acanthomorphata</taxon>
        <taxon>Ovalentaria</taxon>
        <taxon>Blenniimorphae</taxon>
        <taxon>Blenniiformes</taxon>
        <taxon>Gobiesocoidei</taxon>
        <taxon>Gobiesocidae</taxon>
        <taxon>Gobiesocinae</taxon>
        <taxon>Gouania</taxon>
    </lineage>
</organism>
<keyword evidence="3" id="KW-1185">Reference proteome</keyword>